<accession>A0A370X8X2</accession>
<dbReference type="InterPro" id="IPR016776">
    <property type="entry name" value="ApeP-like_dehydratase"/>
</dbReference>
<dbReference type="Pfam" id="PF22817">
    <property type="entry name" value="ApeP-like"/>
    <property type="match status" value="1"/>
</dbReference>
<dbReference type="RefSeq" id="WP_115493884.1">
    <property type="nucleotide sequence ID" value="NZ_QRBE01000001.1"/>
</dbReference>
<reference evidence="1 2" key="1">
    <citation type="submission" date="2018-07" db="EMBL/GenBank/DDBJ databases">
        <title>Dyella monticola sp. nov. and Dyella psychrodurans sp. nov. isolated from monsoon evergreen broad-leaved forest soil of Dinghu Mountain, China.</title>
        <authorList>
            <person name="Gao Z."/>
            <person name="Qiu L."/>
        </authorList>
    </citation>
    <scope>NUCLEOTIDE SEQUENCE [LARGE SCALE GENOMIC DNA]</scope>
    <source>
        <strain evidence="1 2">4G-K06</strain>
    </source>
</reference>
<dbReference type="InterPro" id="IPR029069">
    <property type="entry name" value="HotDog_dom_sf"/>
</dbReference>
<evidence type="ECO:0000313" key="1">
    <source>
        <dbReference type="EMBL" id="RDS84864.1"/>
    </source>
</evidence>
<gene>
    <name evidence="1" type="ORF">DWU98_02605</name>
</gene>
<protein>
    <submittedName>
        <fullName evidence="1">3-hydroxylacyl-ACP dehydratase</fullName>
    </submittedName>
</protein>
<keyword evidence="2" id="KW-1185">Reference proteome</keyword>
<evidence type="ECO:0000313" key="2">
    <source>
        <dbReference type="Proteomes" id="UP000254258"/>
    </source>
</evidence>
<dbReference type="OrthoDB" id="9800188at2"/>
<dbReference type="PIRSF" id="PIRSF020565">
    <property type="entry name" value="3Ho_Ac_ACP_DH_prd"/>
    <property type="match status" value="1"/>
</dbReference>
<dbReference type="Proteomes" id="UP000254258">
    <property type="component" value="Unassembled WGS sequence"/>
</dbReference>
<dbReference type="Gene3D" id="3.10.129.10">
    <property type="entry name" value="Hotdog Thioesterase"/>
    <property type="match status" value="1"/>
</dbReference>
<name>A0A370X8X2_9GAMM</name>
<proteinExistence type="predicted"/>
<dbReference type="AlphaFoldDB" id="A0A370X8X2"/>
<comment type="caution">
    <text evidence="1">The sequence shown here is derived from an EMBL/GenBank/DDBJ whole genome shotgun (WGS) entry which is preliminary data.</text>
</comment>
<dbReference type="SUPFAM" id="SSF54637">
    <property type="entry name" value="Thioesterase/thiol ester dehydrase-isomerase"/>
    <property type="match status" value="1"/>
</dbReference>
<sequence>MRVCPIADVLPHAGDMILLDGIEHVEAERIVCTRIVQPGGLFVEVDGSLPSWVGVELMAQAIAAWAGCRAHTRQRAVQLGFLLGTRHYEANVEAFPAGTCLRIEAIRAFHNEQGMGVFHCRIDAEGIHAEARLNVFSPPDADAFFRALGEGKSA</sequence>
<dbReference type="EMBL" id="QRBE01000001">
    <property type="protein sequence ID" value="RDS84864.1"/>
    <property type="molecule type" value="Genomic_DNA"/>
</dbReference>
<organism evidence="1 2">
    <name type="scientific">Dyella monticola</name>
    <dbReference type="NCBI Taxonomy" id="1927958"/>
    <lineage>
        <taxon>Bacteria</taxon>
        <taxon>Pseudomonadati</taxon>
        <taxon>Pseudomonadota</taxon>
        <taxon>Gammaproteobacteria</taxon>
        <taxon>Lysobacterales</taxon>
        <taxon>Rhodanobacteraceae</taxon>
        <taxon>Dyella</taxon>
    </lineage>
</organism>